<accession>A0A225MHB9</accession>
<sequence>MNTIANRPTFERHQNYFACGLVVVGRPAEDGRVLSVMASSFNSVSLSPRLVMWCVWKGDSAVAPLAVGASCGLSVLAADHRGLWPQCRQAGAAHGFKWRRGGTLDVPLVDGAAACFEVAVTLHIDQGDHDLYVGEVASFAYLASCDGLLSYLDRLRVPCLQEQAAG</sequence>
<protein>
    <recommendedName>
        <fullName evidence="1">Flavin reductase like domain-containing protein</fullName>
    </recommendedName>
</protein>
<dbReference type="OrthoDB" id="8525727at2"/>
<reference evidence="3" key="1">
    <citation type="submission" date="2017-06" db="EMBL/GenBank/DDBJ databases">
        <title>Herbaspirillum phytohormonus sp. nov., isolated from the root nodule of Robinia pseudoacacia in lead-zinc mine.</title>
        <authorList>
            <person name="Fan M."/>
            <person name="Lin Y."/>
        </authorList>
    </citation>
    <scope>NUCLEOTIDE SEQUENCE [LARGE SCALE GENOMIC DNA]</scope>
    <source>
        <strain evidence="3">SC-089</strain>
    </source>
</reference>
<dbReference type="EMBL" id="NJIH01000008">
    <property type="protein sequence ID" value="OWT58329.1"/>
    <property type="molecule type" value="Genomic_DNA"/>
</dbReference>
<organism evidence="2 3">
    <name type="scientific">Candidimonas nitroreducens</name>
    <dbReference type="NCBI Taxonomy" id="683354"/>
    <lineage>
        <taxon>Bacteria</taxon>
        <taxon>Pseudomonadati</taxon>
        <taxon>Pseudomonadota</taxon>
        <taxon>Betaproteobacteria</taxon>
        <taxon>Burkholderiales</taxon>
        <taxon>Alcaligenaceae</taxon>
        <taxon>Candidimonas</taxon>
    </lineage>
</organism>
<dbReference type="Proteomes" id="UP000214603">
    <property type="component" value="Unassembled WGS sequence"/>
</dbReference>
<evidence type="ECO:0000313" key="3">
    <source>
        <dbReference type="Proteomes" id="UP000214603"/>
    </source>
</evidence>
<proteinExistence type="predicted"/>
<dbReference type="AlphaFoldDB" id="A0A225MHB9"/>
<dbReference type="GO" id="GO:0016646">
    <property type="term" value="F:oxidoreductase activity, acting on the CH-NH group of donors, NAD or NADP as acceptor"/>
    <property type="evidence" value="ECO:0007669"/>
    <property type="project" value="UniProtKB-ARBA"/>
</dbReference>
<comment type="caution">
    <text evidence="2">The sequence shown here is derived from an EMBL/GenBank/DDBJ whole genome shotgun (WGS) entry which is preliminary data.</text>
</comment>
<evidence type="ECO:0000313" key="2">
    <source>
        <dbReference type="EMBL" id="OWT58329.1"/>
    </source>
</evidence>
<gene>
    <name evidence="2" type="ORF">CEY11_15200</name>
</gene>
<dbReference type="GO" id="GO:0010181">
    <property type="term" value="F:FMN binding"/>
    <property type="evidence" value="ECO:0007669"/>
    <property type="project" value="InterPro"/>
</dbReference>
<name>A0A225MHB9_9BURK</name>
<evidence type="ECO:0000259" key="1">
    <source>
        <dbReference type="SMART" id="SM00903"/>
    </source>
</evidence>
<dbReference type="Gene3D" id="2.30.110.10">
    <property type="entry name" value="Electron Transport, Fmn-binding Protein, Chain A"/>
    <property type="match status" value="1"/>
</dbReference>
<dbReference type="Pfam" id="PF01613">
    <property type="entry name" value="Flavin_Reduct"/>
    <property type="match status" value="1"/>
</dbReference>
<dbReference type="InterPro" id="IPR002563">
    <property type="entry name" value="Flavin_Rdtase-like_dom"/>
</dbReference>
<dbReference type="SUPFAM" id="SSF50475">
    <property type="entry name" value="FMN-binding split barrel"/>
    <property type="match status" value="1"/>
</dbReference>
<keyword evidence="3" id="KW-1185">Reference proteome</keyword>
<feature type="domain" description="Flavin reductase like" evidence="1">
    <location>
        <begin position="17"/>
        <end position="157"/>
    </location>
</feature>
<dbReference type="InterPro" id="IPR012349">
    <property type="entry name" value="Split_barrel_FMN-bd"/>
</dbReference>
<dbReference type="SMART" id="SM00903">
    <property type="entry name" value="Flavin_Reduct"/>
    <property type="match status" value="1"/>
</dbReference>
<dbReference type="RefSeq" id="WP_088604240.1">
    <property type="nucleotide sequence ID" value="NZ_NJIH01000008.1"/>
</dbReference>